<dbReference type="Pfam" id="PF16192">
    <property type="entry name" value="PMT_4TMC"/>
    <property type="match status" value="1"/>
</dbReference>
<feature type="domain" description="Protein O-mannosyl-transferase C-terminal four TM" evidence="12">
    <location>
        <begin position="274"/>
        <end position="468"/>
    </location>
</feature>
<protein>
    <recommendedName>
        <fullName evidence="9 10">Polyprenol-phosphate-mannose--protein mannosyltransferase</fullName>
        <ecNumber evidence="10">2.4.1.-</ecNumber>
    </recommendedName>
</protein>
<evidence type="ECO:0000256" key="3">
    <source>
        <dbReference type="ARBA" id="ARBA00007222"/>
    </source>
</evidence>
<keyword evidence="5 10" id="KW-0808">Transferase</keyword>
<evidence type="ECO:0000256" key="4">
    <source>
        <dbReference type="ARBA" id="ARBA00022676"/>
    </source>
</evidence>
<dbReference type="EMBL" id="JBHSCX010000002">
    <property type="protein sequence ID" value="MFC4360959.1"/>
    <property type="molecule type" value="Genomic_DNA"/>
</dbReference>
<feature type="transmembrane region" description="Helical" evidence="10">
    <location>
        <begin position="104"/>
        <end position="124"/>
    </location>
</feature>
<dbReference type="PANTHER" id="PTHR10050:SF46">
    <property type="entry name" value="PROTEIN O-MANNOSYL-TRANSFERASE 2"/>
    <property type="match status" value="1"/>
</dbReference>
<feature type="transmembrane region" description="Helical" evidence="10">
    <location>
        <begin position="20"/>
        <end position="43"/>
    </location>
</feature>
<dbReference type="InterPro" id="IPR027005">
    <property type="entry name" value="PMT-like"/>
</dbReference>
<evidence type="ECO:0000313" key="13">
    <source>
        <dbReference type="EMBL" id="MFC4360959.1"/>
    </source>
</evidence>
<comment type="pathway">
    <text evidence="2 10">Protein modification; protein glycosylation.</text>
</comment>
<name>A0ABV8V067_9GAMM</name>
<sequence>MVPHSPLSLGSLEKYSTKLLWLVLLLAAFLRFWQLGLVDHAYFDEINIPQFGYALLNGLRETPFITAHPPLPHYLFAGAIALYYQLPWVDGHYDVAWSAIDPLSYRWLTALLGVACCWFTAALVKRLTASGLLAVLAALFVATDAMLVVDARAALNNIIMLAFGLASIWAFVKANDNDLGVYQWRWLLFSGVLMGSTVAIKWNGLAFWLLPFALVLVHVLRFGLDHLRPVMGVQSLGYRGPSALQALVFLLLVPSVVYWFWWQPYLLLEDQWGFVEIHQRMRAFHTLEVGADDHPYCSAWYQWPYQGRPMSYLFAPIAGTQTVSVIHLLGNPVLSVASFFAVLAASAIWLRQCYQWLSAGVLASSFWFLALTCLGFWANFLPWILVRRCLFAYHYEPASVFAFIALAWCFLSAKMLAPRSRVARQIIAVASLLLFSLIILAWLYWLPLALGFPISLDGFYQRMWFSSWI</sequence>
<comment type="similarity">
    <text evidence="3 10">Belongs to the glycosyltransferase 39 family.</text>
</comment>
<evidence type="ECO:0000259" key="11">
    <source>
        <dbReference type="Pfam" id="PF02366"/>
    </source>
</evidence>
<keyword evidence="6 10" id="KW-0812">Transmembrane</keyword>
<feature type="transmembrane region" description="Helical" evidence="10">
    <location>
        <begin position="398"/>
        <end position="417"/>
    </location>
</feature>
<dbReference type="PANTHER" id="PTHR10050">
    <property type="entry name" value="DOLICHYL-PHOSPHATE-MANNOSE--PROTEIN MANNOSYLTRANSFERASE"/>
    <property type="match status" value="1"/>
</dbReference>
<evidence type="ECO:0000313" key="14">
    <source>
        <dbReference type="Proteomes" id="UP001595840"/>
    </source>
</evidence>
<evidence type="ECO:0000256" key="5">
    <source>
        <dbReference type="ARBA" id="ARBA00022679"/>
    </source>
</evidence>
<evidence type="ECO:0000256" key="6">
    <source>
        <dbReference type="ARBA" id="ARBA00022692"/>
    </source>
</evidence>
<dbReference type="Proteomes" id="UP001595840">
    <property type="component" value="Unassembled WGS sequence"/>
</dbReference>
<evidence type="ECO:0000256" key="9">
    <source>
        <dbReference type="ARBA" id="ARBA00093617"/>
    </source>
</evidence>
<dbReference type="RefSeq" id="WP_290261952.1">
    <property type="nucleotide sequence ID" value="NZ_JAUFQG010000004.1"/>
</dbReference>
<feature type="transmembrane region" description="Helical" evidence="10">
    <location>
        <begin position="357"/>
        <end position="378"/>
    </location>
</feature>
<proteinExistence type="inferred from homology"/>
<feature type="domain" description="ArnT-like N-terminal" evidence="11">
    <location>
        <begin position="22"/>
        <end position="261"/>
    </location>
</feature>
<reference evidence="14" key="1">
    <citation type="journal article" date="2019" name="Int. J. Syst. Evol. Microbiol.">
        <title>The Global Catalogue of Microorganisms (GCM) 10K type strain sequencing project: providing services to taxonomists for standard genome sequencing and annotation.</title>
        <authorList>
            <consortium name="The Broad Institute Genomics Platform"/>
            <consortium name="The Broad Institute Genome Sequencing Center for Infectious Disease"/>
            <person name="Wu L."/>
            <person name="Ma J."/>
        </authorList>
    </citation>
    <scope>NUCLEOTIDE SEQUENCE [LARGE SCALE GENOMIC DNA]</scope>
    <source>
        <strain evidence="14">CECT 8570</strain>
    </source>
</reference>
<evidence type="ECO:0000259" key="12">
    <source>
        <dbReference type="Pfam" id="PF16192"/>
    </source>
</evidence>
<evidence type="ECO:0000256" key="8">
    <source>
        <dbReference type="ARBA" id="ARBA00023136"/>
    </source>
</evidence>
<feature type="transmembrane region" description="Helical" evidence="10">
    <location>
        <begin position="206"/>
        <end position="224"/>
    </location>
</feature>
<feature type="transmembrane region" description="Helical" evidence="10">
    <location>
        <begin position="131"/>
        <end position="148"/>
    </location>
</feature>
<evidence type="ECO:0000256" key="7">
    <source>
        <dbReference type="ARBA" id="ARBA00022989"/>
    </source>
</evidence>
<comment type="subcellular location">
    <subcellularLocation>
        <location evidence="10">Cell membrane</location>
    </subcellularLocation>
    <subcellularLocation>
        <location evidence="1">Endomembrane system</location>
        <topology evidence="1">Multi-pass membrane protein</topology>
    </subcellularLocation>
</comment>
<accession>A0ABV8V067</accession>
<feature type="transmembrane region" description="Helical" evidence="10">
    <location>
        <begin position="333"/>
        <end position="350"/>
    </location>
</feature>
<keyword evidence="10" id="KW-1003">Cell membrane</keyword>
<comment type="caution">
    <text evidence="13">The sequence shown here is derived from an EMBL/GenBank/DDBJ whole genome shotgun (WGS) entry which is preliminary data.</text>
</comment>
<dbReference type="InterPro" id="IPR003342">
    <property type="entry name" value="ArnT-like_N"/>
</dbReference>
<feature type="transmembrane region" description="Helical" evidence="10">
    <location>
        <begin position="154"/>
        <end position="172"/>
    </location>
</feature>
<gene>
    <name evidence="13" type="ORF">ACFOX3_01525</name>
</gene>
<keyword evidence="8 10" id="KW-0472">Membrane</keyword>
<keyword evidence="7 10" id="KW-1133">Transmembrane helix</keyword>
<organism evidence="13 14">
    <name type="scientific">Simiduia curdlanivorans</name>
    <dbReference type="NCBI Taxonomy" id="1492769"/>
    <lineage>
        <taxon>Bacteria</taxon>
        <taxon>Pseudomonadati</taxon>
        <taxon>Pseudomonadota</taxon>
        <taxon>Gammaproteobacteria</taxon>
        <taxon>Cellvibrionales</taxon>
        <taxon>Cellvibrionaceae</taxon>
        <taxon>Simiduia</taxon>
    </lineage>
</organism>
<dbReference type="InterPro" id="IPR032421">
    <property type="entry name" value="PMT_4TMC"/>
</dbReference>
<evidence type="ECO:0000256" key="10">
    <source>
        <dbReference type="RuleBase" id="RU367007"/>
    </source>
</evidence>
<dbReference type="Pfam" id="PF02366">
    <property type="entry name" value="PMT"/>
    <property type="match status" value="1"/>
</dbReference>
<feature type="transmembrane region" description="Helical" evidence="10">
    <location>
        <begin position="426"/>
        <end position="445"/>
    </location>
</feature>
<keyword evidence="4 10" id="KW-0328">Glycosyltransferase</keyword>
<comment type="function">
    <text evidence="10">Protein O-mannosyltransferase that catalyzes the transfer of a single mannose residue from a polyprenol phospho-mannosyl lipidic donor to the hydroxyl group of selected serine and threonine residues in acceptor proteins.</text>
</comment>
<evidence type="ECO:0000256" key="1">
    <source>
        <dbReference type="ARBA" id="ARBA00004127"/>
    </source>
</evidence>
<dbReference type="EC" id="2.4.1.-" evidence="10"/>
<evidence type="ECO:0000256" key="2">
    <source>
        <dbReference type="ARBA" id="ARBA00004922"/>
    </source>
</evidence>
<feature type="transmembrane region" description="Helical" evidence="10">
    <location>
        <begin position="244"/>
        <end position="262"/>
    </location>
</feature>
<keyword evidence="14" id="KW-1185">Reference proteome</keyword>